<dbReference type="PANTHER" id="PTHR35037">
    <property type="entry name" value="C-TERMINAL REGION OF AIDA-LIKE PROTEIN"/>
    <property type="match status" value="1"/>
</dbReference>
<dbReference type="InterPro" id="IPR013425">
    <property type="entry name" value="Autotrns_rpt"/>
</dbReference>
<sequence length="3693" mass="359398">MNRIYRVVFNAVTGVWQAVSEVARGPGKSSRSARRLRRSALAAAAAGLLALASAPAYAACSPFAPPPGMTVTCSGSIYDYSATGADLTFNIAAGALAQSTQQGAPAMNLAGIGLTFNSNGIVAGTWGNTFTVPTTGLRMLGFGPTNLSVNNLSNTSAIYGRSGDPGASLSSFNGLALDISNSGVTTIVNNGSISVDLVQGATGSRANLPAVAVYGGGRADMTNNRQVTGRIGFAPSLQGNVFTNAGNIFGSVSMGAGSSNRFNMLTGSGVYVNDGNAGRLTASAGVEFAPSGIVDGGAGGNNTLSLQLAVASGAPDSSTINTATYVNFNHFEVNSGTWSLRGQLASGGNTSVSLLGGALVVNNNAFAGSNTIDARGGTLRSEFGALTLGNAIQLGRNLSTGGSGLTVDGVNSMTLNGLVSGGTDASLYKTGTGLLKLSGANSYAGGTTLSGGTLSVGNDLALGTGALTVAQASTLDSSALVALANDVVVNNHLTVDGSNQLRLDGTVSGAPGGGLVKTGTGTLMLARANSYSGGTTLSGGTLTVGNDLALGTGALTVAGASTLTSSAAVELANDVALNASLTVSGNNALGLNGTISGTAGAKLIKRGAGNLQLGGSNTFAGGVELNGGTLTVARAGALGSGPLVVSGNSRLAYQQSQALPGDVTINFPVTLELASDADLTSSGRIAGSGTLAKTGLGDLTLSGVTNIFTGTLDVRQGTLTMAAGSTLGSNPNLNVAAGATVRLNSAASVNNLSGAGTVWTLGALSAGIGNTSAVFDGQLRGSGSLTKVGSGTLTLNGSNGMTGKTDVNAGTLVLNGSLAAGPVTVKSGATLSGSGSTSGALTVEAGGKLGLKSGSTLRLGSLALNAGSSTNVTLGAPTTTPMAQVAGSLALNGTFNFTGTDALGNGVYRLFDYGGLLTSNLASIGALPEGITAGQLQLQTGVANQVNVVVNSPNLAMQFWDGNYSLANGVVNGGGGIWSAAGTNWTNASGSRNTAWAGDSAIFQGTGGGVEVEGSHDVKFMQFTGNGYQLVNGGAGQLNLVNADGGSAEVRVDADVTARIGVNMAGDGTLSKTSAGTLVLTGNNQYRGGTTLKAGRIVAHSDSALGTGALTASSGTALANQQSVSLGNSLQLAGDLTLDAGSTMTLGGAISGQGGLSKAGSGTLVLNGRNEMEGDFALNAGGVVIGNAQALGKGTLKTADGTSIDSRVPGVGVDNDVALTGALTVLGTRDLALTGTVSGNGNLIKAGGAALNLLGANTLDGSVTLAHGTLRLGTDTSLGNAALNVTGAATLQSAADIAVANRVRLDGNLTVVGGNALAFDGLLSGTAGLVKDGSGTLALGQANSYLGNTELKAGTLRLGNAGALSGGMLKATGSAALESTSSMNLANAVDISGSLTLQGSHDMTLSGAISGSGSLTKAGTGTLTLTGANTATGTTSVDAGRLLASAASLASGAITNNAALELMQQTDATLAQAIGGSGDLTKSGAGTLTLTGANTSTGGTAIIAGQLVASAANLGSGMLVNNAALELRQDTDATLAQDIAGSGDMVKSGSGTLTLTGANTSTGLTGITGGRLVASVANLASGDIVNNAALELRQDTAATLAQALGGSGDLIKSGTGTLTLAGTNTATGGTAIEAGRLVAGVAHLASGGITNNAALEIQQSDNAVLAQALGGSGELIKSGAGTLTLAGANTSTGGTTIDAGRLVASAANLGSGAITNNAALELKQASDATLAQAIGGSGELTKTGAGTLTLTGANTSTGGTTIVDGELVVSTANLGSGAIVNDAALQLKQDSNAVLAQDISGSGHLLKSGSGTLTLTGTNTSTGLTGIASGRLVASATNLASGAIINMAQLELNQAGEATLAQAISGSGQLIKSGTGTLTLTGSNTATGSTTIEAGRLVASVASLASGAIVNNAALEIRQSTNAVLAQAISGSGDLIKSGSAVLTLAGSNTSTGATTIEAGRLIASAANLGSGAITNHAALEIHQAQDATLAQAISGSGDLTKSGAGTLTLTGANSSTGGTAIIAGRVVASAANLGSGIIANNAALELKQESDATLAQAIAGSGELSKTGAGTLTLTGVNTSTGATHIDAGRLVASSANLGSGTITNNAALELQQAADGTLTQAIAGSGGLTKTGAGTLTLTGRNSYAGDTLVSAGSLKFADADAQFSPGNTLAGNIQVAGGAGLEIATAATLSVGKAVELLQGAQLSIQSRGAQPSLVADSLQVGAEVGFNLSGIGARSELDRVLVSTNNGITGDFAKVHVGGFSGEVDYLTLTTGKSADGKQYLASYGLNWSANNNLAQGSFTLAGAGEQFDVGVALDDQGANGAAGWNGKTLSKKGAGTLVLSADNGYTGGTQIEAGTLQVGNGGMAGTLGTGSVANEGTLAFNRSNLLHVDNEISGSGNLVQKGTGTTVLLADNRYTGTTTIEAGTLQVGNGGTTGALGSGNVINNATLGINRSDAVTLSNAITGSGSLHQQGTGTTTLTGANDYRGGTTISAGRLIASSDSLGSGAITNHAALEVNQAGNGTLAQAISGTGDLTKSGAGTLTLTGANTSTGGTLIEAGRLIAGAGNLGSGTISNNAALELKQETDATLAQAIGGTGDLTKSGAGTLTLTGTNSSTGGTTIEAGRLIAGAGNLGSGAISNNAALELKQINDATLAQAIGGTGELIKSGAGTLTLTGANTSTGGTTIEAGRLIAGAGNLGSGTISNNAALELKQINDATLAQAIGGTGELIKSGAGTLTLTGANTSTGGTTIEAGRLIAGAGNLGSGTISNNAALELKQETDATLAQAIGGTGELIKSGAGTLTLTGANNSTGGTTIEAGRLITGAGNLGGGAISNNAALELKQINDATLAQAIGGSGELIKSGAGTLTLTGANTSTGGTTIEAGRLIAGAGNLGSGAISNNAALELKQSTDATLAQAIGGTGELIKSGAGTLTLTGANSSTGGTTIEAGRLIAGAGNLGSGAISNNAALELTQINDATLAQAIGGTGELIKSGAGTLTLSGENTSTGGTRIEAGRLIAAAGHLGRGAIVNNATLELNQALDATLAQSLAGSGQLVKSGAGTLTLTSTNTSTGGTVIEAGRLVASVAKLGSGAITNNAALELNQAGDATLAQALAGNGSLTKTGAGTLAFTGNGSAYTGSTAVDAGTLAIGAGAVLGGSLHVAGGASLTGSGSVGSTTLASGAIIAPGSISVSGHSYGTLTVNGDLRFAPGSTYQFHADPDSGTSDRLQVSGTVQLAGGLLHVGPGAGFDVSKTYTLLQAASLQGQFDTVSSNYAYLDPKLQYNANSLSLLLERKQLPVDPADPGTPTRPIEFADLAQTRNQTGVANAVQSLQPDSALYRFVQSLPEGTPAAVFESLSGEVHSTAQGSMRSGAQLFGNSSLRHLHSNLTANLRPGAPIAQSDGPLPASAWPSTKALPMWAEVVGHWQSYAGDGNAARLKQSTGGLFLGGDSEVAGSGWRVGGSLGYTRTDARVADRSSTGKVDSYSAAVYGGKSFGAGVGQLNVMGGLAYTWHEIASERHVAALEQTLKADYHAGTSQLFAEVGYALGQYGKVGIEPFAGISLGEQRNRGFQERGGFAALRGDASRDDLGSGTLGLRMHSDFKLGGSEGRLRGTLGWRHAFGDVSNRTSMAFEGGQNFTVAGVPLARNTALLGLEAELELSRNAALVLGYKGEFGSGNRDHSAQVRVRWAF</sequence>
<evidence type="ECO:0000256" key="1">
    <source>
        <dbReference type="ARBA" id="ARBA00022729"/>
    </source>
</evidence>
<dbReference type="NCBIfam" id="TIGR02601">
    <property type="entry name" value="autotrns_rpt"/>
    <property type="match status" value="33"/>
</dbReference>
<dbReference type="Pfam" id="PF12951">
    <property type="entry name" value="PATR"/>
    <property type="match status" value="34"/>
</dbReference>
<dbReference type="Pfam" id="PF13018">
    <property type="entry name" value="ESPR"/>
    <property type="match status" value="1"/>
</dbReference>
<dbReference type="InterPro" id="IPR012332">
    <property type="entry name" value="Autotransporter_pectin_lyase_C"/>
</dbReference>
<dbReference type="InterPro" id="IPR005546">
    <property type="entry name" value="Autotransporte_beta"/>
</dbReference>
<proteinExistence type="predicted"/>
<keyword evidence="1" id="KW-0732">Signal</keyword>
<name>A0A6N1X5K9_9BURK</name>
<dbReference type="SMART" id="SM00869">
    <property type="entry name" value="Autotransporter"/>
    <property type="match status" value="1"/>
</dbReference>
<dbReference type="PANTHER" id="PTHR35037:SF3">
    <property type="entry name" value="C-TERMINAL REGION OF AIDA-LIKE PROTEIN"/>
    <property type="match status" value="1"/>
</dbReference>
<dbReference type="InterPro" id="IPR036709">
    <property type="entry name" value="Autotransporte_beta_dom_sf"/>
</dbReference>
<dbReference type="EMBL" id="CP054840">
    <property type="protein sequence ID" value="QKV54168.1"/>
    <property type="molecule type" value="Genomic_DNA"/>
</dbReference>
<dbReference type="SUPFAM" id="SSF51126">
    <property type="entry name" value="Pectin lyase-like"/>
    <property type="match status" value="9"/>
</dbReference>
<dbReference type="PROSITE" id="PS51208">
    <property type="entry name" value="AUTOTRANSPORTER"/>
    <property type="match status" value="1"/>
</dbReference>
<dbReference type="Proteomes" id="UP000509579">
    <property type="component" value="Chromosome"/>
</dbReference>
<feature type="domain" description="Autotransporter" evidence="2">
    <location>
        <begin position="3413"/>
        <end position="3693"/>
    </location>
</feature>
<dbReference type="RefSeq" id="WP_175504968.1">
    <property type="nucleotide sequence ID" value="NZ_CP054840.1"/>
</dbReference>
<dbReference type="Gene3D" id="2.160.20.20">
    <property type="match status" value="19"/>
</dbReference>
<dbReference type="InterPro" id="IPR051551">
    <property type="entry name" value="Autotransporter_adhesion"/>
</dbReference>
<organism evidence="3 4">
    <name type="scientific">Comamonas antarctica</name>
    <dbReference type="NCBI Taxonomy" id="2743470"/>
    <lineage>
        <taxon>Bacteria</taxon>
        <taxon>Pseudomonadati</taxon>
        <taxon>Pseudomonadota</taxon>
        <taxon>Betaproteobacteria</taxon>
        <taxon>Burkholderiales</taxon>
        <taxon>Comamonadaceae</taxon>
        <taxon>Comamonas</taxon>
    </lineage>
</organism>
<reference evidence="3 4" key="1">
    <citation type="submission" date="2020-06" db="EMBL/GenBank/DDBJ databases">
        <title>Acidovorax antarctica sp. nov., isolated from Corinth ice sheet soil, Antarctic Fields Peninsula.</title>
        <authorList>
            <person name="Xu Q."/>
            <person name="Peng F."/>
        </authorList>
    </citation>
    <scope>NUCLEOTIDE SEQUENCE [LARGE SCALE GENOMIC DNA]</scope>
    <source>
        <strain evidence="3 4">16-35-5</strain>
    </source>
</reference>
<dbReference type="InterPro" id="IPR024973">
    <property type="entry name" value="ESPR"/>
</dbReference>
<dbReference type="InterPro" id="IPR011050">
    <property type="entry name" value="Pectin_lyase_fold/virulence"/>
</dbReference>
<dbReference type="KEGG" id="aant:HUK68_15355"/>
<protein>
    <submittedName>
        <fullName evidence="3">Autotransporter-associated beta strand repeat-containing protein</fullName>
    </submittedName>
</protein>
<keyword evidence="4" id="KW-1185">Reference proteome</keyword>
<dbReference type="SUPFAM" id="SSF103515">
    <property type="entry name" value="Autotransporter"/>
    <property type="match status" value="1"/>
</dbReference>
<gene>
    <name evidence="3" type="ORF">HUK68_15355</name>
</gene>
<evidence type="ECO:0000259" key="2">
    <source>
        <dbReference type="PROSITE" id="PS51208"/>
    </source>
</evidence>
<accession>A0A6N1X5K9</accession>
<evidence type="ECO:0000313" key="4">
    <source>
        <dbReference type="Proteomes" id="UP000509579"/>
    </source>
</evidence>
<evidence type="ECO:0000313" key="3">
    <source>
        <dbReference type="EMBL" id="QKV54168.1"/>
    </source>
</evidence>